<dbReference type="RefSeq" id="WP_370881701.1">
    <property type="nucleotide sequence ID" value="NZ_JAUSRA010000001.1"/>
</dbReference>
<evidence type="ECO:0000256" key="3">
    <source>
        <dbReference type="ARBA" id="ARBA00023054"/>
    </source>
</evidence>
<dbReference type="Proteomes" id="UP001240984">
    <property type="component" value="Unassembled WGS sequence"/>
</dbReference>
<evidence type="ECO:0000256" key="4">
    <source>
        <dbReference type="SAM" id="MobiDB-lite"/>
    </source>
</evidence>
<comment type="subcellular location">
    <subcellularLocation>
        <location evidence="1">Cell envelope</location>
    </subcellularLocation>
</comment>
<evidence type="ECO:0000259" key="6">
    <source>
        <dbReference type="Pfam" id="PF25967"/>
    </source>
</evidence>
<protein>
    <submittedName>
        <fullName evidence="7">Macrolide-specific efflux system membrane fusion protein</fullName>
    </submittedName>
</protein>
<keyword evidence="3" id="KW-0175">Coiled coil</keyword>
<feature type="region of interest" description="Disordered" evidence="4">
    <location>
        <begin position="155"/>
        <end position="175"/>
    </location>
</feature>
<dbReference type="PANTHER" id="PTHR32347:SF23">
    <property type="entry name" value="BLL5650 PROTEIN"/>
    <property type="match status" value="1"/>
</dbReference>
<sequence length="375" mass="36230">MWAYLSFVQPARGEATANASTTRTLTVQQGTVTATVSADGTVTSANTASADFGTSGTVTEINVRVGDVVKKGQVLAKIDPTAADRSLAAARADLTAAQDALARAEEAGSDTTSAETQVTQAELAVEAAEEAVEGATLTATMDGTVITINGSVGGTASGSSSSDGGQSGQSSQSSTGTAFMEIADLGTLQVTASFAEADATKLEEGQAATVTWNALTGVTATATVASIDPSSSAEGESVTYGATLTLAETPDGAKSGQTVSVAVTTGTAENVVMVNSAAITSSGRGHTVTTVVDGQQVATAVEIGLEGDTMTEITSGLAAGDQVLYTIEESTGGSSEQGGGFPGGGFTGGGPGGLTGGGGTRGGGAAGGGTAGGGR</sequence>
<dbReference type="PANTHER" id="PTHR32347">
    <property type="entry name" value="EFFLUX SYSTEM COMPONENT YKNX-RELATED"/>
    <property type="match status" value="1"/>
</dbReference>
<dbReference type="Pfam" id="PF25967">
    <property type="entry name" value="RND-MFP_C"/>
    <property type="match status" value="1"/>
</dbReference>
<keyword evidence="8" id="KW-1185">Reference proteome</keyword>
<dbReference type="Gene3D" id="6.20.50.140">
    <property type="match status" value="1"/>
</dbReference>
<evidence type="ECO:0000259" key="5">
    <source>
        <dbReference type="Pfam" id="PF25954"/>
    </source>
</evidence>
<evidence type="ECO:0000256" key="2">
    <source>
        <dbReference type="ARBA" id="ARBA00009477"/>
    </source>
</evidence>
<dbReference type="NCBIfam" id="TIGR01730">
    <property type="entry name" value="RND_mfp"/>
    <property type="match status" value="1"/>
</dbReference>
<dbReference type="InterPro" id="IPR050465">
    <property type="entry name" value="UPF0194_transport"/>
</dbReference>
<reference evidence="7 8" key="1">
    <citation type="submission" date="2023-07" db="EMBL/GenBank/DDBJ databases">
        <title>Sequencing the genomes of 1000 actinobacteria strains.</title>
        <authorList>
            <person name="Klenk H.-P."/>
        </authorList>
    </citation>
    <scope>NUCLEOTIDE SEQUENCE [LARGE SCALE GENOMIC DNA]</scope>
    <source>
        <strain evidence="7 8">DSM 44710</strain>
    </source>
</reference>
<feature type="region of interest" description="Disordered" evidence="4">
    <location>
        <begin position="330"/>
        <end position="375"/>
    </location>
</feature>
<evidence type="ECO:0000313" key="7">
    <source>
        <dbReference type="EMBL" id="MDP9798801.1"/>
    </source>
</evidence>
<feature type="domain" description="Multidrug resistance protein MdtA-like C-terminal permuted SH3" evidence="6">
    <location>
        <begin position="270"/>
        <end position="323"/>
    </location>
</feature>
<dbReference type="Gene3D" id="2.40.30.170">
    <property type="match status" value="1"/>
</dbReference>
<feature type="compositionally biased region" description="Low complexity" evidence="4">
    <location>
        <begin position="157"/>
        <end position="175"/>
    </location>
</feature>
<proteinExistence type="inferred from homology"/>
<dbReference type="SUPFAM" id="SSF111369">
    <property type="entry name" value="HlyD-like secretion proteins"/>
    <property type="match status" value="1"/>
</dbReference>
<gene>
    <name evidence="7" type="ORF">J2S43_007313</name>
</gene>
<comment type="similarity">
    <text evidence="2">Belongs to the membrane fusion protein (MFP) (TC 8.A.1) family.</text>
</comment>
<dbReference type="InterPro" id="IPR058792">
    <property type="entry name" value="Beta-barrel_RND_2"/>
</dbReference>
<feature type="compositionally biased region" description="Gly residues" evidence="4">
    <location>
        <begin position="335"/>
        <end position="375"/>
    </location>
</feature>
<evidence type="ECO:0000256" key="1">
    <source>
        <dbReference type="ARBA" id="ARBA00004196"/>
    </source>
</evidence>
<feature type="domain" description="CusB-like beta-barrel" evidence="5">
    <location>
        <begin position="190"/>
        <end position="261"/>
    </location>
</feature>
<dbReference type="EMBL" id="JAUSRA010000001">
    <property type="protein sequence ID" value="MDP9798801.1"/>
    <property type="molecule type" value="Genomic_DNA"/>
</dbReference>
<organism evidence="7 8">
    <name type="scientific">Catenuloplanes nepalensis</name>
    <dbReference type="NCBI Taxonomy" id="587533"/>
    <lineage>
        <taxon>Bacteria</taxon>
        <taxon>Bacillati</taxon>
        <taxon>Actinomycetota</taxon>
        <taxon>Actinomycetes</taxon>
        <taxon>Micromonosporales</taxon>
        <taxon>Micromonosporaceae</taxon>
        <taxon>Catenuloplanes</taxon>
    </lineage>
</organism>
<comment type="caution">
    <text evidence="7">The sequence shown here is derived from an EMBL/GenBank/DDBJ whole genome shotgun (WGS) entry which is preliminary data.</text>
</comment>
<name>A0ABT9N6C1_9ACTN</name>
<dbReference type="Pfam" id="PF25954">
    <property type="entry name" value="Beta-barrel_RND_2"/>
    <property type="match status" value="1"/>
</dbReference>
<evidence type="ECO:0000313" key="8">
    <source>
        <dbReference type="Proteomes" id="UP001240984"/>
    </source>
</evidence>
<dbReference type="InterPro" id="IPR058627">
    <property type="entry name" value="MdtA-like_C"/>
</dbReference>
<accession>A0ABT9N6C1</accession>
<dbReference type="Gene3D" id="2.40.50.100">
    <property type="match status" value="1"/>
</dbReference>
<dbReference type="InterPro" id="IPR006143">
    <property type="entry name" value="RND_pump_MFP"/>
</dbReference>